<evidence type="ECO:0000256" key="2">
    <source>
        <dbReference type="SAM" id="SignalP"/>
    </source>
</evidence>
<dbReference type="AlphaFoldDB" id="A0A6A7B9R9"/>
<feature type="compositionally biased region" description="Low complexity" evidence="1">
    <location>
        <begin position="20"/>
        <end position="48"/>
    </location>
</feature>
<keyword evidence="2" id="KW-0732">Signal</keyword>
<keyword evidence="4" id="KW-1185">Reference proteome</keyword>
<dbReference type="Proteomes" id="UP000799423">
    <property type="component" value="Unassembled WGS sequence"/>
</dbReference>
<reference evidence="3" key="1">
    <citation type="submission" date="2020-01" db="EMBL/GenBank/DDBJ databases">
        <authorList>
            <consortium name="DOE Joint Genome Institute"/>
            <person name="Haridas S."/>
            <person name="Albert R."/>
            <person name="Binder M."/>
            <person name="Bloem J."/>
            <person name="Labutti K."/>
            <person name="Salamov A."/>
            <person name="Andreopoulos B."/>
            <person name="Baker S.E."/>
            <person name="Barry K."/>
            <person name="Bills G."/>
            <person name="Bluhm B.H."/>
            <person name="Cannon C."/>
            <person name="Castanera R."/>
            <person name="Culley D.E."/>
            <person name="Daum C."/>
            <person name="Ezra D."/>
            <person name="Gonzalez J.B."/>
            <person name="Henrissat B."/>
            <person name="Kuo A."/>
            <person name="Liang C."/>
            <person name="Lipzen A."/>
            <person name="Lutzoni F."/>
            <person name="Magnuson J."/>
            <person name="Mondo S."/>
            <person name="Nolan M."/>
            <person name="Ohm R."/>
            <person name="Pangilinan J."/>
            <person name="Park H.-J."/>
            <person name="Ramirez L."/>
            <person name="Alfaro M."/>
            <person name="Sun H."/>
            <person name="Tritt A."/>
            <person name="Yoshinaga Y."/>
            <person name="Zwiers L.-H."/>
            <person name="Turgeon B.G."/>
            <person name="Goodwin S.B."/>
            <person name="Spatafora J.W."/>
            <person name="Crous P.W."/>
            <person name="Grigoriev I.V."/>
        </authorList>
    </citation>
    <scope>NUCLEOTIDE SEQUENCE</scope>
    <source>
        <strain evidence="3">IPT5</strain>
    </source>
</reference>
<gene>
    <name evidence="3" type="ORF">T440DRAFT_393424</name>
</gene>
<protein>
    <submittedName>
        <fullName evidence="3">Uncharacterized protein</fullName>
    </submittedName>
</protein>
<accession>A0A6A7B9R9</accession>
<proteinExistence type="predicted"/>
<name>A0A6A7B9R9_9PLEO</name>
<evidence type="ECO:0000256" key="1">
    <source>
        <dbReference type="SAM" id="MobiDB-lite"/>
    </source>
</evidence>
<evidence type="ECO:0000313" key="3">
    <source>
        <dbReference type="EMBL" id="KAF2852110.1"/>
    </source>
</evidence>
<feature type="chain" id="PRO_5025418530" evidence="2">
    <location>
        <begin position="19"/>
        <end position="413"/>
    </location>
</feature>
<feature type="region of interest" description="Disordered" evidence="1">
    <location>
        <begin position="20"/>
        <end position="59"/>
    </location>
</feature>
<feature type="signal peptide" evidence="2">
    <location>
        <begin position="1"/>
        <end position="18"/>
    </location>
</feature>
<evidence type="ECO:0000313" key="4">
    <source>
        <dbReference type="Proteomes" id="UP000799423"/>
    </source>
</evidence>
<dbReference type="EMBL" id="MU006300">
    <property type="protein sequence ID" value="KAF2852110.1"/>
    <property type="molecule type" value="Genomic_DNA"/>
</dbReference>
<sequence length="413" mass="45963">MNLLTLILFLLLTTLTQTLTPPENTTLPLHPLHPLLRRTSPPELDIPSPQTPNTPDPDDTLWHRAHCRGTLLLHAMPLSESASSTLLSWPYTQSPFDGDLKRELRTWGYTDDDALHEQSDAYCDFEAWHHVGRAFGELGVDTRSKGMGGPNWCWFLKHEGGPSVVRGEGGELPEVREQRYMVGGREYKITNAYSRIAINRPSGILFFLHRKSPEHAAAELWSDLPPNPADLPKLRASSDLAWGLWNRVPGDDISHVTMIMALGIVNDDTASVIIPRALEAAGKTEVEKWPGTDFVVGEGGGEMQEAVEALIGMSFSYFLLQHKRQLGGAKSIWKVKVFKGDDDFESEDPNLIFYVRSGASPSRRAKAGPALLMEEGLRERAGEEEDGWGEPRVLSKSEDGKAVIRERIWMVGV</sequence>
<dbReference type="OrthoDB" id="5337308at2759"/>
<organism evidence="3 4">
    <name type="scientific">Plenodomus tracheiphilus IPT5</name>
    <dbReference type="NCBI Taxonomy" id="1408161"/>
    <lineage>
        <taxon>Eukaryota</taxon>
        <taxon>Fungi</taxon>
        <taxon>Dikarya</taxon>
        <taxon>Ascomycota</taxon>
        <taxon>Pezizomycotina</taxon>
        <taxon>Dothideomycetes</taxon>
        <taxon>Pleosporomycetidae</taxon>
        <taxon>Pleosporales</taxon>
        <taxon>Pleosporineae</taxon>
        <taxon>Leptosphaeriaceae</taxon>
        <taxon>Plenodomus</taxon>
    </lineage>
</organism>